<organism evidence="6 7">
    <name type="scientific">Sistotremastrum suecicum HHB10207 ss-3</name>
    <dbReference type="NCBI Taxonomy" id="1314776"/>
    <lineage>
        <taxon>Eukaryota</taxon>
        <taxon>Fungi</taxon>
        <taxon>Dikarya</taxon>
        <taxon>Basidiomycota</taxon>
        <taxon>Agaricomycotina</taxon>
        <taxon>Agaricomycetes</taxon>
        <taxon>Sistotremastrales</taxon>
        <taxon>Sistotremastraceae</taxon>
        <taxon>Sistotremastrum</taxon>
    </lineage>
</organism>
<evidence type="ECO:0000256" key="4">
    <source>
        <dbReference type="SAM" id="MobiDB-lite"/>
    </source>
</evidence>
<dbReference type="EMBL" id="KV428020">
    <property type="protein sequence ID" value="KZT41548.1"/>
    <property type="molecule type" value="Genomic_DNA"/>
</dbReference>
<dbReference type="InterPro" id="IPR002018">
    <property type="entry name" value="CarbesteraseB"/>
</dbReference>
<dbReference type="Gene3D" id="3.40.50.1820">
    <property type="entry name" value="alpha/beta hydrolase"/>
    <property type="match status" value="1"/>
</dbReference>
<evidence type="ECO:0000256" key="3">
    <source>
        <dbReference type="RuleBase" id="RU361235"/>
    </source>
</evidence>
<dbReference type="EC" id="3.1.1.-" evidence="3"/>
<dbReference type="Pfam" id="PF00135">
    <property type="entry name" value="COesterase"/>
    <property type="match status" value="1"/>
</dbReference>
<comment type="similarity">
    <text evidence="1 3">Belongs to the type-B carboxylesterase/lipase family.</text>
</comment>
<accession>A0A166GCT1</accession>
<protein>
    <recommendedName>
        <fullName evidence="3">Carboxylic ester hydrolase</fullName>
        <ecNumber evidence="3">3.1.1.-</ecNumber>
    </recommendedName>
</protein>
<dbReference type="SUPFAM" id="SSF53474">
    <property type="entry name" value="alpha/beta-Hydrolases"/>
    <property type="match status" value="1"/>
</dbReference>
<dbReference type="PANTHER" id="PTHR43142">
    <property type="entry name" value="CARBOXYLIC ESTER HYDROLASE"/>
    <property type="match status" value="1"/>
</dbReference>
<dbReference type="PANTHER" id="PTHR43142:SF5">
    <property type="entry name" value="CARBOXYLIC ESTER HYDROLASE"/>
    <property type="match status" value="1"/>
</dbReference>
<dbReference type="GO" id="GO:0016787">
    <property type="term" value="F:hydrolase activity"/>
    <property type="evidence" value="ECO:0007669"/>
    <property type="project" value="UniProtKB-KW"/>
</dbReference>
<evidence type="ECO:0000313" key="6">
    <source>
        <dbReference type="EMBL" id="KZT41548.1"/>
    </source>
</evidence>
<keyword evidence="7" id="KW-1185">Reference proteome</keyword>
<keyword evidence="2 3" id="KW-0378">Hydrolase</keyword>
<dbReference type="InterPro" id="IPR019826">
    <property type="entry name" value="Carboxylesterase_B_AS"/>
</dbReference>
<feature type="region of interest" description="Disordered" evidence="4">
    <location>
        <begin position="1"/>
        <end position="20"/>
    </location>
</feature>
<name>A0A166GCT1_9AGAM</name>
<dbReference type="OrthoDB" id="3200163at2759"/>
<reference evidence="6 7" key="1">
    <citation type="journal article" date="2016" name="Mol. Biol. Evol.">
        <title>Comparative Genomics of Early-Diverging Mushroom-Forming Fungi Provides Insights into the Origins of Lignocellulose Decay Capabilities.</title>
        <authorList>
            <person name="Nagy L.G."/>
            <person name="Riley R."/>
            <person name="Tritt A."/>
            <person name="Adam C."/>
            <person name="Daum C."/>
            <person name="Floudas D."/>
            <person name="Sun H."/>
            <person name="Yadav J.S."/>
            <person name="Pangilinan J."/>
            <person name="Larsson K.H."/>
            <person name="Matsuura K."/>
            <person name="Barry K."/>
            <person name="Labutti K."/>
            <person name="Kuo R."/>
            <person name="Ohm R.A."/>
            <person name="Bhattacharya S.S."/>
            <person name="Shirouzu T."/>
            <person name="Yoshinaga Y."/>
            <person name="Martin F.M."/>
            <person name="Grigoriev I.V."/>
            <person name="Hibbett D.S."/>
        </authorList>
    </citation>
    <scope>NUCLEOTIDE SEQUENCE [LARGE SCALE GENOMIC DNA]</scope>
    <source>
        <strain evidence="6 7">HHB10207 ss-3</strain>
    </source>
</reference>
<evidence type="ECO:0000313" key="7">
    <source>
        <dbReference type="Proteomes" id="UP000076798"/>
    </source>
</evidence>
<sequence>MSESATVDDGASDGANALPPSVRHRVLGTTFVGIRHPASTESCKLDSFRGIKYASIPARFTKSVLQTEYPPLVDATHHGPVAPQVKYRGVEKKLFGLEEHQFPPQHFHQDEFECLSLNITAPANIQPQARLPVMVWIHGGSNIGGAGSRWILDGGVLVRKSMEVQKPMIVVSINYRLGLFGFAASPALQADNARLGSPGVGNYGLHDQINALLWIQSYISSFGGDPSNVTIFGDSAGASNIHLIMMSNEWASRPKGSRLFTRAILQSGVAYPSIPTVHQQGVDLARVMATLRIKTIDELRSVDPEKLVAVTGNRVRPTNDGTFFHPSYMWSTTSTSSSSSGPYAFHPASKLDSLMLGDCHYESFPAESVASLWTPMSATRRIKAIVQGVYKAESLLRAYEITPETHPLDLPDRLLELIGDASVHYSVDLLARAVEQSGTKVFRYAFDQGSPYNGVAHHAVDLLFVFGNAQEMMDGWDERRIRDAIQDRWIAFANGEEPWTPFHYEPPSSALTASAEDSDSDSDSLDTPTQSEAESGVFVFGPCGEFGSRPVCELDYRRRRDAWHEGFEVPGLSLQEIVKIGSELANGPAGYNTRAKY</sequence>
<dbReference type="STRING" id="1314776.A0A166GCT1"/>
<dbReference type="AlphaFoldDB" id="A0A166GCT1"/>
<proteinExistence type="inferred from homology"/>
<gene>
    <name evidence="6" type="ORF">SISSUDRAFT_981539</name>
</gene>
<dbReference type="InterPro" id="IPR029058">
    <property type="entry name" value="AB_hydrolase_fold"/>
</dbReference>
<dbReference type="Proteomes" id="UP000076798">
    <property type="component" value="Unassembled WGS sequence"/>
</dbReference>
<evidence type="ECO:0000256" key="1">
    <source>
        <dbReference type="ARBA" id="ARBA00005964"/>
    </source>
</evidence>
<feature type="region of interest" description="Disordered" evidence="4">
    <location>
        <begin position="500"/>
        <end position="532"/>
    </location>
</feature>
<dbReference type="ESTHER" id="9homo-a0a166gct1">
    <property type="family name" value="Fungal_carboxylesterase_lipase"/>
</dbReference>
<evidence type="ECO:0000259" key="5">
    <source>
        <dbReference type="Pfam" id="PF00135"/>
    </source>
</evidence>
<feature type="domain" description="Carboxylesterase type B" evidence="5">
    <location>
        <begin position="32"/>
        <end position="500"/>
    </location>
</feature>
<evidence type="ECO:0000256" key="2">
    <source>
        <dbReference type="ARBA" id="ARBA00022801"/>
    </source>
</evidence>
<dbReference type="PROSITE" id="PS00122">
    <property type="entry name" value="CARBOXYLESTERASE_B_1"/>
    <property type="match status" value="1"/>
</dbReference>